<dbReference type="EMBL" id="PDJC01000001">
    <property type="protein sequence ID" value="PFG18112.1"/>
    <property type="molecule type" value="Genomic_DNA"/>
</dbReference>
<proteinExistence type="predicted"/>
<dbReference type="RefSeq" id="WP_098461488.1">
    <property type="nucleotide sequence ID" value="NZ_PDJC01000001.1"/>
</dbReference>
<keyword evidence="2" id="KW-1185">Reference proteome</keyword>
<name>A0A2A9CWR4_9ACTN</name>
<dbReference type="Pfam" id="PF12787">
    <property type="entry name" value="EcsC"/>
    <property type="match status" value="1"/>
</dbReference>
<evidence type="ECO:0000313" key="2">
    <source>
        <dbReference type="Proteomes" id="UP000226079"/>
    </source>
</evidence>
<dbReference type="OrthoDB" id="1425703at2"/>
<dbReference type="InterPro" id="IPR024787">
    <property type="entry name" value="EcsC"/>
</dbReference>
<gene>
    <name evidence="1" type="ORF">ATK74_2692</name>
</gene>
<comment type="caution">
    <text evidence="1">The sequence shown here is derived from an EMBL/GenBank/DDBJ whole genome shotgun (WGS) entry which is preliminary data.</text>
</comment>
<organism evidence="1 2">
    <name type="scientific">Propionicimonas paludicola</name>
    <dbReference type="NCBI Taxonomy" id="185243"/>
    <lineage>
        <taxon>Bacteria</taxon>
        <taxon>Bacillati</taxon>
        <taxon>Actinomycetota</taxon>
        <taxon>Actinomycetes</taxon>
        <taxon>Propionibacteriales</taxon>
        <taxon>Nocardioidaceae</taxon>
        <taxon>Propionicimonas</taxon>
    </lineage>
</organism>
<dbReference type="AlphaFoldDB" id="A0A2A9CWR4"/>
<reference evidence="1 2" key="1">
    <citation type="submission" date="2017-10" db="EMBL/GenBank/DDBJ databases">
        <title>Sequencing the genomes of 1000 actinobacteria strains.</title>
        <authorList>
            <person name="Klenk H.-P."/>
        </authorList>
    </citation>
    <scope>NUCLEOTIDE SEQUENCE [LARGE SCALE GENOMIC DNA]</scope>
    <source>
        <strain evidence="1 2">DSM 15597</strain>
    </source>
</reference>
<protein>
    <submittedName>
        <fullName evidence="1">EcsC family protein</fullName>
    </submittedName>
</protein>
<dbReference type="Proteomes" id="UP000226079">
    <property type="component" value="Unassembled WGS sequence"/>
</dbReference>
<evidence type="ECO:0000313" key="1">
    <source>
        <dbReference type="EMBL" id="PFG18112.1"/>
    </source>
</evidence>
<accession>A0A2A9CWR4</accession>
<sequence length="227" mass="23526">MATPTEIGKQLVTRTPEVAGGLLRTIVDFAIDGSFSFPGAKAAAAKALEAKTDREQAIDSLVVQHVGVASAQGFVTSVGGLITLPVGLPANIAGMATLSVRMIAAIAHLRGYDVDDPRVRTAITLLLLGEDEVRKLVDKGALPTRPLAIATAPVFDASLDRLVSEKVMGSLAGRLGGKHLAVVIVRRIPLIGGGVGAAVDGLLTFGLAAYSKREFVARQQLTRGTAE</sequence>